<dbReference type="PANTHER" id="PTHR39330">
    <property type="entry name" value="ETHANOLAMINE AMMONIA-LYASE LIGHT CHAIN"/>
    <property type="match status" value="1"/>
</dbReference>
<evidence type="ECO:0000256" key="5">
    <source>
        <dbReference type="HAMAP-Rule" id="MF_00601"/>
    </source>
</evidence>
<feature type="region of interest" description="Disordered" evidence="6">
    <location>
        <begin position="242"/>
        <end position="262"/>
    </location>
</feature>
<comment type="caution">
    <text evidence="7">The sequence shown here is derived from an EMBL/GenBank/DDBJ whole genome shotgun (WGS) entry which is preliminary data.</text>
</comment>
<dbReference type="HAMAP" id="MF_00601">
    <property type="entry name" value="EutC"/>
    <property type="match status" value="1"/>
</dbReference>
<keyword evidence="2 5" id="KW-0456">Lyase</keyword>
<proteinExistence type="inferred from homology"/>
<comment type="similarity">
    <text evidence="5">Belongs to the EutC family.</text>
</comment>
<evidence type="ECO:0000256" key="3">
    <source>
        <dbReference type="ARBA" id="ARBA00023285"/>
    </source>
</evidence>
<gene>
    <name evidence="5" type="primary">eutC</name>
    <name evidence="7" type="ORF">AA0535_2389</name>
</gene>
<sequence length="262" mass="28293">MTDPVNQEPPREIDDPWRVMRAATRARIGLGRSGNGQVTRDVLAFQADHARARDAVHTPLDTEALRLGLRPRQALTVTSAAKDRPGFLGRPDLGRRLGIESRECLERGDWDLVFVLGDGLSAQAVSRHGPSLVASCCDGLPGWRIAPPIIALQCRVALGDDIAACLGARMVAVLIGERPGLTVSDSMGVYLTHAPAPGTPDSKRNCLSNIHDHGLSPAEATVKLLWLINEARRLGLTGVELKERTPQAPSELQREEKGRLAP</sequence>
<dbReference type="EMBL" id="BAPV01000043">
    <property type="protein sequence ID" value="GBQ91773.1"/>
    <property type="molecule type" value="Genomic_DNA"/>
</dbReference>
<dbReference type="EC" id="4.3.1.7" evidence="5"/>
<dbReference type="InterPro" id="IPR042251">
    <property type="entry name" value="EutC_C"/>
</dbReference>
<comment type="catalytic activity">
    <reaction evidence="5">
        <text>ethanolamine = acetaldehyde + NH4(+)</text>
        <dbReference type="Rhea" id="RHEA:15313"/>
        <dbReference type="ChEBI" id="CHEBI:15343"/>
        <dbReference type="ChEBI" id="CHEBI:28938"/>
        <dbReference type="ChEBI" id="CHEBI:57603"/>
        <dbReference type="EC" id="4.3.1.7"/>
    </reaction>
</comment>
<dbReference type="Pfam" id="PF05985">
    <property type="entry name" value="EutC"/>
    <property type="match status" value="1"/>
</dbReference>
<protein>
    <recommendedName>
        <fullName evidence="5">Ethanolamine ammonia-lyase small subunit</fullName>
        <shortName evidence="5">EAL small subunit</shortName>
        <ecNumber evidence="5">4.3.1.7</ecNumber>
    </recommendedName>
</protein>
<comment type="cofactor">
    <cofactor evidence="5">
        <name>adenosylcob(III)alamin</name>
        <dbReference type="ChEBI" id="CHEBI:18408"/>
    </cofactor>
    <text evidence="5">Binds between the large and small subunits.</text>
</comment>
<comment type="subcellular location">
    <subcellularLocation>
        <location evidence="5">Bacterial microcompartment</location>
    </subcellularLocation>
</comment>
<keyword evidence="4 5" id="KW-1283">Bacterial microcompartment</keyword>
<comment type="pathway">
    <text evidence="5">Amine and polyamine degradation; ethanolamine degradation.</text>
</comment>
<evidence type="ECO:0000256" key="6">
    <source>
        <dbReference type="SAM" id="MobiDB-lite"/>
    </source>
</evidence>
<comment type="subunit">
    <text evidence="5">The basic unit is a heterodimer which dimerizes to form tetramers. The heterotetramers trimerize; 6 large subunits form a core ring with 6 small subunits projecting outwards.</text>
</comment>
<dbReference type="InterPro" id="IPR042255">
    <property type="entry name" value="EutC_N"/>
</dbReference>
<keyword evidence="3 5" id="KW-0170">Cobalt</keyword>
<dbReference type="Gene3D" id="1.10.30.40">
    <property type="entry name" value="Ethanolamine ammonia-lyase light chain (EutC), N-terminal domain"/>
    <property type="match status" value="1"/>
</dbReference>
<dbReference type="PANTHER" id="PTHR39330:SF1">
    <property type="entry name" value="ETHANOLAMINE AMMONIA-LYASE SMALL SUBUNIT"/>
    <property type="match status" value="1"/>
</dbReference>
<feature type="binding site" evidence="5">
    <location>
        <position position="177"/>
    </location>
    <ligand>
        <name>adenosylcob(III)alamin</name>
        <dbReference type="ChEBI" id="CHEBI:18408"/>
    </ligand>
</feature>
<feature type="binding site" evidence="5">
    <location>
        <position position="206"/>
    </location>
    <ligand>
        <name>adenosylcob(III)alamin</name>
        <dbReference type="ChEBI" id="CHEBI:18408"/>
    </ligand>
</feature>
<keyword evidence="1 5" id="KW-0846">Cobalamin</keyword>
<evidence type="ECO:0000256" key="4">
    <source>
        <dbReference type="ARBA" id="ARBA00024446"/>
    </source>
</evidence>
<evidence type="ECO:0000313" key="8">
    <source>
        <dbReference type="Proteomes" id="UP001062776"/>
    </source>
</evidence>
<name>A0ABQ0Q532_9PROT</name>
<evidence type="ECO:0000313" key="7">
    <source>
        <dbReference type="EMBL" id="GBQ91773.1"/>
    </source>
</evidence>
<feature type="binding site" evidence="5">
    <location>
        <position position="156"/>
    </location>
    <ligand>
        <name>adenosylcob(III)alamin</name>
        <dbReference type="ChEBI" id="CHEBI:18408"/>
    </ligand>
</feature>
<keyword evidence="8" id="KW-1185">Reference proteome</keyword>
<dbReference type="Proteomes" id="UP001062776">
    <property type="component" value="Unassembled WGS sequence"/>
</dbReference>
<dbReference type="PIRSF" id="PIRSF018982">
    <property type="entry name" value="EutC"/>
    <property type="match status" value="1"/>
</dbReference>
<evidence type="ECO:0000256" key="1">
    <source>
        <dbReference type="ARBA" id="ARBA00022628"/>
    </source>
</evidence>
<dbReference type="Gene3D" id="3.40.50.11240">
    <property type="entry name" value="Ethanolamine ammonia-lyase light chain (EutC)"/>
    <property type="match status" value="1"/>
</dbReference>
<reference evidence="7" key="1">
    <citation type="submission" date="2013-04" db="EMBL/GenBank/DDBJ databases">
        <title>The genome sequencing project of 58 acetic acid bacteria.</title>
        <authorList>
            <person name="Okamoto-Kainuma A."/>
            <person name="Ishikawa M."/>
            <person name="Umino S."/>
            <person name="Koizumi Y."/>
            <person name="Shiwa Y."/>
            <person name="Yoshikawa H."/>
            <person name="Matsutani M."/>
            <person name="Matsushita K."/>
        </authorList>
    </citation>
    <scope>NUCLEOTIDE SEQUENCE</scope>
    <source>
        <strain evidence="7">NRIC 0535</strain>
    </source>
</reference>
<dbReference type="InterPro" id="IPR009246">
    <property type="entry name" value="EutC"/>
</dbReference>
<evidence type="ECO:0000256" key="2">
    <source>
        <dbReference type="ARBA" id="ARBA00023239"/>
    </source>
</evidence>
<feature type="compositionally biased region" description="Basic and acidic residues" evidence="6">
    <location>
        <begin position="252"/>
        <end position="262"/>
    </location>
</feature>
<dbReference type="RefSeq" id="WP_264816653.1">
    <property type="nucleotide sequence ID" value="NZ_BAPV01000043.1"/>
</dbReference>
<comment type="function">
    <text evidence="5">Catalyzes the deamination of various vicinal amino-alcohols to oxo compounds. Allows this organism to utilize ethanolamine as the sole source of nitrogen and carbon in the presence of external vitamin B12.</text>
</comment>
<dbReference type="NCBIfam" id="NF003971">
    <property type="entry name" value="PRK05465.1"/>
    <property type="match status" value="1"/>
</dbReference>
<organism evidence="7 8">
    <name type="scientific">Asaia krungthepensis NRIC 0535</name>
    <dbReference type="NCBI Taxonomy" id="1307925"/>
    <lineage>
        <taxon>Bacteria</taxon>
        <taxon>Pseudomonadati</taxon>
        <taxon>Pseudomonadota</taxon>
        <taxon>Alphaproteobacteria</taxon>
        <taxon>Acetobacterales</taxon>
        <taxon>Acetobacteraceae</taxon>
        <taxon>Asaia</taxon>
    </lineage>
</organism>
<accession>A0ABQ0Q532</accession>